<name>A0ABQ7EH82_BRACR</name>
<dbReference type="Proteomes" id="UP000266723">
    <property type="component" value="Unassembled WGS sequence"/>
</dbReference>
<accession>A0ABQ7EH82</accession>
<reference evidence="1 2" key="1">
    <citation type="journal article" date="2020" name="BMC Genomics">
        <title>Intraspecific diversification of the crop wild relative Brassica cretica Lam. using demographic model selection.</title>
        <authorList>
            <person name="Kioukis A."/>
            <person name="Michalopoulou V.A."/>
            <person name="Briers L."/>
            <person name="Pirintsos S."/>
            <person name="Studholme D.J."/>
            <person name="Pavlidis P."/>
            <person name="Sarris P.F."/>
        </authorList>
    </citation>
    <scope>NUCLEOTIDE SEQUENCE [LARGE SCALE GENOMIC DNA]</scope>
    <source>
        <strain evidence="2">cv. PFS-1207/04</strain>
    </source>
</reference>
<keyword evidence="2" id="KW-1185">Reference proteome</keyword>
<evidence type="ECO:0000313" key="1">
    <source>
        <dbReference type="EMBL" id="KAF3596122.1"/>
    </source>
</evidence>
<comment type="caution">
    <text evidence="1">The sequence shown here is derived from an EMBL/GenBank/DDBJ whole genome shotgun (WGS) entry which is preliminary data.</text>
</comment>
<proteinExistence type="predicted"/>
<gene>
    <name evidence="1" type="ORF">DY000_02024292</name>
</gene>
<evidence type="ECO:0000313" key="2">
    <source>
        <dbReference type="Proteomes" id="UP000266723"/>
    </source>
</evidence>
<protein>
    <submittedName>
        <fullName evidence="1">Uncharacterized protein</fullName>
    </submittedName>
</protein>
<sequence>MKGIQLSNNLALARPSTHLQFSLGSYPHSTSSSRHCSASPTAFGAVKEPHFSHQVHPPLWHMNYSVMLFLTGLISTEIRQGLLVSGGHLNERLTLVWVWFVIHGSGDSDCGVKALSAIKLKWLMMSHLGPDLSFGRLSQLGLGGHEWASLFLERNGPLFGCLG</sequence>
<dbReference type="EMBL" id="QGKV02000299">
    <property type="protein sequence ID" value="KAF3596122.1"/>
    <property type="molecule type" value="Genomic_DNA"/>
</dbReference>
<organism evidence="1 2">
    <name type="scientific">Brassica cretica</name>
    <name type="common">Mustard</name>
    <dbReference type="NCBI Taxonomy" id="69181"/>
    <lineage>
        <taxon>Eukaryota</taxon>
        <taxon>Viridiplantae</taxon>
        <taxon>Streptophyta</taxon>
        <taxon>Embryophyta</taxon>
        <taxon>Tracheophyta</taxon>
        <taxon>Spermatophyta</taxon>
        <taxon>Magnoliopsida</taxon>
        <taxon>eudicotyledons</taxon>
        <taxon>Gunneridae</taxon>
        <taxon>Pentapetalae</taxon>
        <taxon>rosids</taxon>
        <taxon>malvids</taxon>
        <taxon>Brassicales</taxon>
        <taxon>Brassicaceae</taxon>
        <taxon>Brassiceae</taxon>
        <taxon>Brassica</taxon>
    </lineage>
</organism>